<evidence type="ECO:0000259" key="10">
    <source>
        <dbReference type="Pfam" id="PF12022"/>
    </source>
</evidence>
<keyword evidence="5" id="KW-0653">Protein transport</keyword>
<dbReference type="EMBL" id="HBDZ01015242">
    <property type="protein sequence ID" value="CAD8250211.1"/>
    <property type="molecule type" value="Transcribed_RNA"/>
</dbReference>
<reference evidence="11" key="1">
    <citation type="submission" date="2021-01" db="EMBL/GenBank/DDBJ databases">
        <authorList>
            <person name="Corre E."/>
            <person name="Pelletier E."/>
            <person name="Niang G."/>
            <person name="Scheremetjew M."/>
            <person name="Finn R."/>
            <person name="Kale V."/>
            <person name="Holt S."/>
            <person name="Cochrane G."/>
            <person name="Meng A."/>
            <person name="Brown T."/>
            <person name="Cohen L."/>
        </authorList>
    </citation>
    <scope>NUCLEOTIDE SEQUENCE</scope>
    <source>
        <strain evidence="11">CCMP1413</strain>
    </source>
</reference>
<dbReference type="GO" id="GO:0015031">
    <property type="term" value="P:protein transport"/>
    <property type="evidence" value="ECO:0007669"/>
    <property type="project" value="UniProtKB-KW"/>
</dbReference>
<evidence type="ECO:0000256" key="3">
    <source>
        <dbReference type="ARBA" id="ARBA00020977"/>
    </source>
</evidence>
<dbReference type="AlphaFoldDB" id="A0A7R9TZY5"/>
<keyword evidence="7" id="KW-0472">Membrane</keyword>
<evidence type="ECO:0000256" key="5">
    <source>
        <dbReference type="ARBA" id="ARBA00022927"/>
    </source>
</evidence>
<organism evidence="11">
    <name type="scientific">Prasinoderma coloniale</name>
    <dbReference type="NCBI Taxonomy" id="156133"/>
    <lineage>
        <taxon>Eukaryota</taxon>
        <taxon>Viridiplantae</taxon>
        <taxon>Prasinodermophyta</taxon>
        <taxon>Prasinodermophyceae</taxon>
        <taxon>Prasinodermales</taxon>
        <taxon>Prasinodermaceae</taxon>
        <taxon>Prasinoderma</taxon>
    </lineage>
</organism>
<accession>A0A7R9TZY5</accession>
<evidence type="ECO:0000313" key="11">
    <source>
        <dbReference type="EMBL" id="CAD8250211.1"/>
    </source>
</evidence>
<comment type="subcellular location">
    <subcellularLocation>
        <location evidence="1">Golgi apparatus membrane</location>
        <topology evidence="1">Peripheral membrane protein</topology>
    </subcellularLocation>
</comment>
<feature type="domain" description="Conserved oligomeric Golgi complex subunit 2 N-terminal" evidence="9">
    <location>
        <begin position="20"/>
        <end position="93"/>
    </location>
</feature>
<dbReference type="InterPro" id="IPR024603">
    <property type="entry name" value="COG_complex_COG2_C"/>
</dbReference>
<dbReference type="Pfam" id="PF12022">
    <property type="entry name" value="COG2_C"/>
    <property type="match status" value="1"/>
</dbReference>
<dbReference type="InterPro" id="IPR024602">
    <property type="entry name" value="COG_su2_N"/>
</dbReference>
<evidence type="ECO:0000256" key="1">
    <source>
        <dbReference type="ARBA" id="ARBA00004395"/>
    </source>
</evidence>
<evidence type="ECO:0000256" key="4">
    <source>
        <dbReference type="ARBA" id="ARBA00022448"/>
    </source>
</evidence>
<feature type="domain" description="COG complex component COG2 C-terminal" evidence="10">
    <location>
        <begin position="378"/>
        <end position="683"/>
    </location>
</feature>
<dbReference type="InterPro" id="IPR009316">
    <property type="entry name" value="COG2"/>
</dbReference>
<name>A0A7R9TZY5_9VIRI</name>
<dbReference type="GO" id="GO:0007030">
    <property type="term" value="P:Golgi organization"/>
    <property type="evidence" value="ECO:0007669"/>
    <property type="project" value="InterPro"/>
</dbReference>
<dbReference type="Pfam" id="PF06148">
    <property type="entry name" value="COG2_N"/>
    <property type="match status" value="1"/>
</dbReference>
<dbReference type="GO" id="GO:0017119">
    <property type="term" value="C:Golgi transport complex"/>
    <property type="evidence" value="ECO:0007669"/>
    <property type="project" value="TreeGrafter"/>
</dbReference>
<gene>
    <name evidence="11" type="ORF">PCOL08062_LOCUS11743</name>
</gene>
<dbReference type="GO" id="GO:0006891">
    <property type="term" value="P:intra-Golgi vesicle-mediated transport"/>
    <property type="evidence" value="ECO:0007669"/>
    <property type="project" value="TreeGrafter"/>
</dbReference>
<evidence type="ECO:0000256" key="8">
    <source>
        <dbReference type="ARBA" id="ARBA00031344"/>
    </source>
</evidence>
<dbReference type="GO" id="GO:0000139">
    <property type="term" value="C:Golgi membrane"/>
    <property type="evidence" value="ECO:0007669"/>
    <property type="project" value="UniProtKB-SubCell"/>
</dbReference>
<evidence type="ECO:0000259" key="9">
    <source>
        <dbReference type="Pfam" id="PF06148"/>
    </source>
</evidence>
<dbReference type="PANTHER" id="PTHR12961">
    <property type="entry name" value="CONSERVED OLIGOMERIC GOLGI COMPLEX COMPONENT 2"/>
    <property type="match status" value="1"/>
</dbReference>
<keyword evidence="6" id="KW-0333">Golgi apparatus</keyword>
<comment type="similarity">
    <text evidence="2">Belongs to the COG2 family.</text>
</comment>
<keyword evidence="4" id="KW-0813">Transport</keyword>
<evidence type="ECO:0000256" key="2">
    <source>
        <dbReference type="ARBA" id="ARBA00007603"/>
    </source>
</evidence>
<protein>
    <recommendedName>
        <fullName evidence="3">Conserved oligomeric Golgi complex subunit 2</fullName>
    </recommendedName>
    <alternativeName>
        <fullName evidence="8">Component of oligomeric Golgi complex 2</fullName>
    </alternativeName>
</protein>
<evidence type="ECO:0000256" key="7">
    <source>
        <dbReference type="ARBA" id="ARBA00023136"/>
    </source>
</evidence>
<dbReference type="PANTHER" id="PTHR12961:SF0">
    <property type="entry name" value="CONSERVED OLIGOMERIC GOLGI COMPLEX SUBUNIT 2"/>
    <property type="match status" value="1"/>
</dbReference>
<proteinExistence type="inferred from homology"/>
<evidence type="ECO:0000256" key="6">
    <source>
        <dbReference type="ARBA" id="ARBA00023034"/>
    </source>
</evidence>
<sequence>MAPAAAPAGGHATGVARPVWFDAARFSEGDFEPDSYIAELRRFVPADDLRTQLDAHAAELRAQLSELINRDYEGFVGLSANLVDVDAAAARMRAPIEDLRARLDDAAGAVSGAQQKLEGALHKRAEAAEARDTLELLLDTSNVLSKVEKLLEEVARTSSSGGEQTGAADYAALLERVASEVNRLQYCAARGAELPFVQGLRSRIEAVDTQLGEMLARSLEEGLGRRDAAVLTRCLHAYAAVGKAAEAESAVRRKLVAPLVARCVPEGGKDDIRDLDGVLSAVIDAVRSELAFVLDIVAKQEAMSTAFCFPAGAVLTEVTAALAERRPAAFSSGVPSHFLENYHAGLSFLDSLESLAGRPGSPAAIAFRSHEAVGAFTSRWNLSVYFTLRFKEIAEVLDSALAPAHAGSTAAVGASSHGFSLKPTAACWDAIQRCWADDVYVPGLADRFLKLSLQLLARYHTWLRAGVRAKRADVQAGDDAGAVDAQGGHWALALSSAEGLLVVHHDAAMLASRARREFAATLRARLAHAPEATTAEVAAAVAEGADEIAAQLNDLVNVAVAMVVTRCAEALKQLRGIATTYRMTNKPMPTRPSAYVPTVLKPLVDVVDGGKRAFLSEEARSRLVEGVVGEVTRRYEVLTRELVKTVCKAESSLQRLRKVQPAEGAASGPSDTEKICTQLALDVNEYGRQLAKLGVQAAELPAYAALLAATENEAAAA</sequence>